<keyword evidence="1" id="KW-0997">Cell inner membrane</keyword>
<dbReference type="EC" id="3.1.3.7" evidence="1"/>
<feature type="binding site" evidence="1">
    <location>
        <position position="217"/>
    </location>
    <ligand>
        <name>Mg(2+)</name>
        <dbReference type="ChEBI" id="CHEBI:18420"/>
        <label>2</label>
    </ligand>
</feature>
<feature type="binding site" evidence="2">
    <location>
        <position position="92"/>
    </location>
    <ligand>
        <name>Mg(2+)</name>
        <dbReference type="ChEBI" id="CHEBI:18420"/>
        <label>1</label>
        <note>catalytic</note>
    </ligand>
</feature>
<protein>
    <recommendedName>
        <fullName evidence="1">3'(2'),5'-bisphosphate nucleotidase CysQ</fullName>
        <ecNumber evidence="1">3.1.3.7</ecNumber>
    </recommendedName>
    <alternativeName>
        <fullName evidence="1">3'(2'),5-bisphosphonucleoside 3'(2')-phosphohydrolase</fullName>
    </alternativeName>
    <alternativeName>
        <fullName evidence="1">3'-phosphoadenosine 5'-phosphate phosphatase</fullName>
        <shortName evidence="1">PAP phosphatase</shortName>
    </alternativeName>
</protein>
<dbReference type="CDD" id="cd01638">
    <property type="entry name" value="CysQ"/>
    <property type="match status" value="1"/>
</dbReference>
<sequence length="270" mass="30725">MQLTDQLLQSVLHIANEAGKILEDFYLKSESIEIHTKSDNTPVTEVDLAISQFLTQKLAILTPDIPILSEENCNIPLSERQLWETYWLIDPLDGTQRFIDRTGQFSILIALIHQHQPILGVIHAPILQKTYYAMQGFGAYKMEDNHHQRLISRHIDATKPLKIAVGSESHKQKVRCILPENFPCEFIVYGSSGLKGGLVAEGTADCYVRLGNTSEWDTATAEILLSELNGNIFDPHFLPLTYNQQETFINPHFVMTADREVNWQKIFCFN</sequence>
<dbReference type="Proteomes" id="UP000295496">
    <property type="component" value="Unassembled WGS sequence"/>
</dbReference>
<comment type="catalytic activity">
    <reaction evidence="1">
        <text>adenosine 3',5'-bisphosphate + H2O = AMP + phosphate</text>
        <dbReference type="Rhea" id="RHEA:10040"/>
        <dbReference type="ChEBI" id="CHEBI:15377"/>
        <dbReference type="ChEBI" id="CHEBI:43474"/>
        <dbReference type="ChEBI" id="CHEBI:58343"/>
        <dbReference type="ChEBI" id="CHEBI:456215"/>
        <dbReference type="EC" id="3.1.3.7"/>
    </reaction>
</comment>
<keyword evidence="1" id="KW-0472">Membrane</keyword>
<dbReference type="SUPFAM" id="SSF56655">
    <property type="entry name" value="Carbohydrate phosphatase"/>
    <property type="match status" value="1"/>
</dbReference>
<dbReference type="Gene3D" id="3.30.540.10">
    <property type="entry name" value="Fructose-1,6-Bisphosphatase, subunit A, domain 1"/>
    <property type="match status" value="1"/>
</dbReference>
<evidence type="ECO:0000313" key="4">
    <source>
        <dbReference type="Proteomes" id="UP000295496"/>
    </source>
</evidence>
<dbReference type="Pfam" id="PF00459">
    <property type="entry name" value="Inositol_P"/>
    <property type="match status" value="1"/>
</dbReference>
<keyword evidence="1" id="KW-1003">Cell membrane</keyword>
<comment type="cofactor">
    <cofactor evidence="1 2">
        <name>Mg(2+)</name>
        <dbReference type="ChEBI" id="CHEBI:18420"/>
    </cofactor>
</comment>
<gene>
    <name evidence="1" type="primary">cysQ</name>
    <name evidence="3" type="ORF">EV692_2190</name>
</gene>
<evidence type="ECO:0000256" key="2">
    <source>
        <dbReference type="PIRSR" id="PIRSR600760-2"/>
    </source>
</evidence>
<feature type="binding site" evidence="1">
    <location>
        <position position="217"/>
    </location>
    <ligand>
        <name>substrate</name>
    </ligand>
</feature>
<dbReference type="PANTHER" id="PTHR43028">
    <property type="entry name" value="3'(2'),5'-BISPHOSPHATE NUCLEOTIDASE 1"/>
    <property type="match status" value="1"/>
</dbReference>
<feature type="binding site" evidence="1">
    <location>
        <position position="90"/>
    </location>
    <ligand>
        <name>Mg(2+)</name>
        <dbReference type="ChEBI" id="CHEBI:18420"/>
        <label>1</label>
    </ligand>
</feature>
<accession>A0A4R1KPU5</accession>
<comment type="subcellular location">
    <subcellularLocation>
        <location evidence="1">Cell inner membrane</location>
        <topology evidence="1">Peripheral membrane protein</topology>
        <orientation evidence="1">Cytoplasmic side</orientation>
    </subcellularLocation>
</comment>
<feature type="binding site" evidence="1">
    <location>
        <position position="70"/>
    </location>
    <ligand>
        <name>substrate</name>
    </ligand>
</feature>
<dbReference type="InterPro" id="IPR006240">
    <property type="entry name" value="CysQ"/>
</dbReference>
<feature type="binding site" evidence="1 2">
    <location>
        <position position="93"/>
    </location>
    <ligand>
        <name>Mg(2+)</name>
        <dbReference type="ChEBI" id="CHEBI:18420"/>
        <label>2</label>
    </ligand>
</feature>
<reference evidence="3 4" key="1">
    <citation type="submission" date="2019-03" db="EMBL/GenBank/DDBJ databases">
        <title>Genomic Encyclopedia of Type Strains, Phase IV (KMG-IV): sequencing the most valuable type-strain genomes for metagenomic binning, comparative biology and taxonomic classification.</title>
        <authorList>
            <person name="Goeker M."/>
        </authorList>
    </citation>
    <scope>NUCLEOTIDE SEQUENCE [LARGE SCALE GENOMIC DNA]</scope>
    <source>
        <strain evidence="3 4">DSM 10053</strain>
    </source>
</reference>
<dbReference type="EMBL" id="SMGJ01000008">
    <property type="protein sequence ID" value="TCK67065.1"/>
    <property type="molecule type" value="Genomic_DNA"/>
</dbReference>
<comment type="similarity">
    <text evidence="1">Belongs to the inositol monophosphatase superfamily. CysQ family.</text>
</comment>
<dbReference type="InterPro" id="IPR000760">
    <property type="entry name" value="Inositol_monophosphatase-like"/>
</dbReference>
<dbReference type="PANTHER" id="PTHR43028:SF7">
    <property type="entry name" value="3'(2'),5'-BISPHOSPHATE NUCLEOTIDASE CYSQ"/>
    <property type="match status" value="1"/>
</dbReference>
<dbReference type="NCBIfam" id="TIGR01331">
    <property type="entry name" value="bisphos_cysQ"/>
    <property type="match status" value="1"/>
</dbReference>
<feature type="binding site" evidence="1">
    <location>
        <position position="70"/>
    </location>
    <ligand>
        <name>Mg(2+)</name>
        <dbReference type="ChEBI" id="CHEBI:18420"/>
        <label>1</label>
    </ligand>
</feature>
<proteinExistence type="inferred from homology"/>
<dbReference type="InterPro" id="IPR050725">
    <property type="entry name" value="CysQ/Inositol_MonoPase"/>
</dbReference>
<dbReference type="GO" id="GO:0050427">
    <property type="term" value="P:3'-phosphoadenosine 5'-phosphosulfate metabolic process"/>
    <property type="evidence" value="ECO:0007669"/>
    <property type="project" value="TreeGrafter"/>
</dbReference>
<comment type="caution">
    <text evidence="3">The sequence shown here is derived from an EMBL/GenBank/DDBJ whole genome shotgun (WGS) entry which is preliminary data.</text>
</comment>
<dbReference type="HAMAP" id="MF_02095">
    <property type="entry name" value="CysQ"/>
    <property type="match status" value="1"/>
</dbReference>
<dbReference type="GO" id="GO:0005886">
    <property type="term" value="C:plasma membrane"/>
    <property type="evidence" value="ECO:0007669"/>
    <property type="project" value="UniProtKB-SubCell"/>
</dbReference>
<dbReference type="GO" id="GO:0008441">
    <property type="term" value="F:3'(2'),5'-bisphosphate nucleotidase activity"/>
    <property type="evidence" value="ECO:0007669"/>
    <property type="project" value="UniProtKB-UniRule"/>
</dbReference>
<keyword evidence="1 2" id="KW-0479">Metal-binding</keyword>
<dbReference type="AlphaFoldDB" id="A0A4R1KPU5"/>
<dbReference type="GO" id="GO:0000287">
    <property type="term" value="F:magnesium ion binding"/>
    <property type="evidence" value="ECO:0007669"/>
    <property type="project" value="UniProtKB-UniRule"/>
</dbReference>
<feature type="binding site" evidence="2">
    <location>
        <position position="70"/>
    </location>
    <ligand>
        <name>Mg(2+)</name>
        <dbReference type="ChEBI" id="CHEBI:18420"/>
        <label>1</label>
        <note>catalytic</note>
    </ligand>
</feature>
<comment type="function">
    <text evidence="1">Converts adenosine-3',5'-bisphosphate (PAP) to AMP.</text>
</comment>
<dbReference type="GO" id="GO:0000103">
    <property type="term" value="P:sulfate assimilation"/>
    <property type="evidence" value="ECO:0007669"/>
    <property type="project" value="TreeGrafter"/>
</dbReference>
<keyword evidence="1" id="KW-0378">Hydrolase</keyword>
<keyword evidence="4" id="KW-1185">Reference proteome</keyword>
<organism evidence="3 4">
    <name type="scientific">Lonepinella koalarum</name>
    <dbReference type="NCBI Taxonomy" id="53417"/>
    <lineage>
        <taxon>Bacteria</taxon>
        <taxon>Pseudomonadati</taxon>
        <taxon>Pseudomonadota</taxon>
        <taxon>Gammaproteobacteria</taxon>
        <taxon>Pasteurellales</taxon>
        <taxon>Pasteurellaceae</taxon>
        <taxon>Lonepinella</taxon>
    </lineage>
</organism>
<keyword evidence="1 2" id="KW-0460">Magnesium</keyword>
<dbReference type="RefSeq" id="WP_132302755.1">
    <property type="nucleotide sequence ID" value="NZ_CP170642.1"/>
</dbReference>
<evidence type="ECO:0000313" key="3">
    <source>
        <dbReference type="EMBL" id="TCK67065.1"/>
    </source>
</evidence>
<evidence type="ECO:0000256" key="1">
    <source>
        <dbReference type="HAMAP-Rule" id="MF_02095"/>
    </source>
</evidence>
<name>A0A4R1KPU5_9PAST</name>
<dbReference type="Gene3D" id="3.40.190.80">
    <property type="match status" value="1"/>
</dbReference>
<feature type="binding site" evidence="2">
    <location>
        <position position="217"/>
    </location>
    <ligand>
        <name>Mg(2+)</name>
        <dbReference type="ChEBI" id="CHEBI:18420"/>
        <label>1</label>
        <note>catalytic</note>
    </ligand>
</feature>
<feature type="binding site" evidence="1">
    <location>
        <position position="92"/>
    </location>
    <ligand>
        <name>Mg(2+)</name>
        <dbReference type="ChEBI" id="CHEBI:18420"/>
        <label>1</label>
    </ligand>
</feature>
<feature type="binding site" evidence="1 2">
    <location>
        <position position="90"/>
    </location>
    <ligand>
        <name>Mg(2+)</name>
        <dbReference type="ChEBI" id="CHEBI:18420"/>
        <label>2</label>
    </ligand>
</feature>
<feature type="binding site" evidence="1">
    <location>
        <begin position="92"/>
        <end position="95"/>
    </location>
    <ligand>
        <name>substrate</name>
    </ligand>
</feature>